<dbReference type="CDD" id="cd00158">
    <property type="entry name" value="RHOD"/>
    <property type="match status" value="1"/>
</dbReference>
<dbReference type="Proteomes" id="UP000610456">
    <property type="component" value="Unassembled WGS sequence"/>
</dbReference>
<dbReference type="PROSITE" id="PS00683">
    <property type="entry name" value="RHODANESE_2"/>
    <property type="match status" value="1"/>
</dbReference>
<evidence type="ECO:0000313" key="4">
    <source>
        <dbReference type="EMBL" id="GHA34513.1"/>
    </source>
</evidence>
<accession>A0A918VXF5</accession>
<dbReference type="PROSITE" id="PS50206">
    <property type="entry name" value="RHODANESE_3"/>
    <property type="match status" value="3"/>
</dbReference>
<dbReference type="CDD" id="cd01448">
    <property type="entry name" value="TST_Repeat_1"/>
    <property type="match status" value="1"/>
</dbReference>
<evidence type="ECO:0000313" key="5">
    <source>
        <dbReference type="Proteomes" id="UP000610456"/>
    </source>
</evidence>
<dbReference type="RefSeq" id="WP_189604103.1">
    <property type="nucleotide sequence ID" value="NZ_BMXB01000004.1"/>
</dbReference>
<evidence type="ECO:0000259" key="3">
    <source>
        <dbReference type="PROSITE" id="PS50206"/>
    </source>
</evidence>
<dbReference type="CDD" id="cd01449">
    <property type="entry name" value="TST_Repeat_2"/>
    <property type="match status" value="1"/>
</dbReference>
<sequence length="430" mass="48795">MSHYKEVTTKELLKRKEKGAKIIDVRSVNAYNGWKLKNEGRGGHIKGAKSLPIKWTKYMDWIESVRHKEILPEDELILYGYTAEESQKVAAHFEKADYPNISVYNSFLEEYVHDESLPMEKLANYRHLVSAQWVHQLISGEKPSEYTNDKYVVVHSHYRNRNAYLTGHIPGAIDMDTNALESPETWNRRSPKELKKALEEHGITADTTVVLYGKFMFPDNDDEFPGSAAGDIGAIRNAFIMMYAGVKDVRVLNGGFQSWEDAGYDISTEDVPKNPVGDFGAEIPANPELAVDVPEAKHMLAAADSELVCVRSYPEYIGEVSGYNYIEAKGRIPGAVFADCGSDAYHMENYRNVDHTTREFHETAEIWKKNGITPDKHLAFYCGTGWRGSEAWFNAWLMGWPHVSVYDGGWFEWSNDPENPYETGVPEEMA</sequence>
<organism evidence="4 5">
    <name type="scientific">Salinimicrobium marinum</name>
    <dbReference type="NCBI Taxonomy" id="680283"/>
    <lineage>
        <taxon>Bacteria</taxon>
        <taxon>Pseudomonadati</taxon>
        <taxon>Bacteroidota</taxon>
        <taxon>Flavobacteriia</taxon>
        <taxon>Flavobacteriales</taxon>
        <taxon>Flavobacteriaceae</taxon>
        <taxon>Salinimicrobium</taxon>
    </lineage>
</organism>
<dbReference type="InterPro" id="IPR036873">
    <property type="entry name" value="Rhodanese-like_dom_sf"/>
</dbReference>
<dbReference type="SUPFAM" id="SSF52821">
    <property type="entry name" value="Rhodanese/Cell cycle control phosphatase"/>
    <property type="match status" value="3"/>
</dbReference>
<keyword evidence="5" id="KW-1185">Reference proteome</keyword>
<dbReference type="InterPro" id="IPR001307">
    <property type="entry name" value="Thiosulphate_STrfase_CS"/>
</dbReference>
<name>A0A918VXF5_9FLAO</name>
<dbReference type="Pfam" id="PF00581">
    <property type="entry name" value="Rhodanese"/>
    <property type="match status" value="3"/>
</dbReference>
<dbReference type="GO" id="GO:0004792">
    <property type="term" value="F:thiosulfate-cyanide sulfurtransferase activity"/>
    <property type="evidence" value="ECO:0007669"/>
    <property type="project" value="InterPro"/>
</dbReference>
<evidence type="ECO:0000256" key="2">
    <source>
        <dbReference type="RuleBase" id="RU000507"/>
    </source>
</evidence>
<reference evidence="4" key="1">
    <citation type="journal article" date="2014" name="Int. J. Syst. Evol. Microbiol.">
        <title>Complete genome sequence of Corynebacterium casei LMG S-19264T (=DSM 44701T), isolated from a smear-ripened cheese.</title>
        <authorList>
            <consortium name="US DOE Joint Genome Institute (JGI-PGF)"/>
            <person name="Walter F."/>
            <person name="Albersmeier A."/>
            <person name="Kalinowski J."/>
            <person name="Ruckert C."/>
        </authorList>
    </citation>
    <scope>NUCLEOTIDE SEQUENCE</scope>
    <source>
        <strain evidence="4">KCTC 12719</strain>
    </source>
</reference>
<feature type="domain" description="Rhodanese" evidence="3">
    <location>
        <begin position="310"/>
        <end position="422"/>
    </location>
</feature>
<feature type="domain" description="Rhodanese" evidence="3">
    <location>
        <begin position="16"/>
        <end position="120"/>
    </location>
</feature>
<reference evidence="4" key="2">
    <citation type="submission" date="2020-09" db="EMBL/GenBank/DDBJ databases">
        <authorList>
            <person name="Sun Q."/>
            <person name="Kim S."/>
        </authorList>
    </citation>
    <scope>NUCLEOTIDE SEQUENCE</scope>
    <source>
        <strain evidence="4">KCTC 12719</strain>
    </source>
</reference>
<dbReference type="Gene3D" id="3.40.250.10">
    <property type="entry name" value="Rhodanese-like domain"/>
    <property type="match status" value="3"/>
</dbReference>
<dbReference type="PANTHER" id="PTHR43855:SF1">
    <property type="entry name" value="THIOSULFATE SULFURTRANSFERASE"/>
    <property type="match status" value="1"/>
</dbReference>
<protein>
    <recommendedName>
        <fullName evidence="2">Sulfurtransferase</fullName>
    </recommendedName>
</protein>
<gene>
    <name evidence="4" type="ORF">GCM10007103_14940</name>
</gene>
<proteinExistence type="predicted"/>
<dbReference type="EMBL" id="BMXB01000004">
    <property type="protein sequence ID" value="GHA34513.1"/>
    <property type="molecule type" value="Genomic_DNA"/>
</dbReference>
<dbReference type="PANTHER" id="PTHR43855">
    <property type="entry name" value="THIOSULFATE SULFURTRANSFERASE"/>
    <property type="match status" value="1"/>
</dbReference>
<dbReference type="InterPro" id="IPR001763">
    <property type="entry name" value="Rhodanese-like_dom"/>
</dbReference>
<comment type="caution">
    <text evidence="4">The sequence shown here is derived from an EMBL/GenBank/DDBJ whole genome shotgun (WGS) entry which is preliminary data.</text>
</comment>
<feature type="domain" description="Rhodanese" evidence="3">
    <location>
        <begin position="159"/>
        <end position="268"/>
    </location>
</feature>
<dbReference type="SMART" id="SM00450">
    <property type="entry name" value="RHOD"/>
    <property type="match status" value="3"/>
</dbReference>
<dbReference type="InterPro" id="IPR051126">
    <property type="entry name" value="Thiosulfate_sulfurtransferase"/>
</dbReference>
<keyword evidence="1" id="KW-0677">Repeat</keyword>
<keyword evidence="2" id="KW-0808">Transferase</keyword>
<dbReference type="AlphaFoldDB" id="A0A918VXF5"/>
<evidence type="ECO:0000256" key="1">
    <source>
        <dbReference type="ARBA" id="ARBA00022737"/>
    </source>
</evidence>